<sequence>MLSNVYKVSIIIPTYKTDPQGLSRLLQSLDAQTLSADEFEIIFVDDGSPDNTFERLQSEKAKRSNVSVTRIENSGWPSKPRNIGIKMAKGEYVLFMDHDDELYPDALRAGYEFAVRNNSDVLSGKESRTDDPTWGVDVYREDQPQVLGGNGPHALIPMNPHKLYRRQLLRKHKIGFPEGRMVFWEDVLFNIEVAKHAKVMSRMASVPFYHWVTVEGSGTSQFDKDTKHYWEMLREVCESAVRHLSSPGLKDQREQILRTQYSARVLGAFNVGFLNRSKDSRRMIFAESRQIREDFGLERFDESLSVSVALRAALLGLGRLDLLERLCEEDVTIAGWGTTETVSWENGVLNVEASVEWTSAHGRRLSLGHRGGQIDKVLSPELESVFSVEQLSMTNEIAGATGDVAVRSRSSKLTYLADTTLSTSVSDHIDGSPVLSGRVRASIDPAGIAFGSRLDDGYWDVQVRIALGSAVTHRNVRSSVAASLTVADGQLHVVYPNDGGTATLVPRGQQEAIRRLTPVRASYDADGLIKVDLAGVHDGEGEVTCTLGLDTSTSAKKNTFTGHPALLRVSGGKASLHFRKTGSVMRVRIGDHAGLRPPFWTLFISEDRVAMNVGQLPKIRTAAEYEHAEQSG</sequence>
<comment type="caution">
    <text evidence="3">The sequence shown here is derived from an EMBL/GenBank/DDBJ whole genome shotgun (WGS) entry which is preliminary data.</text>
</comment>
<dbReference type="Proteomes" id="UP001500177">
    <property type="component" value="Unassembled WGS sequence"/>
</dbReference>
<evidence type="ECO:0000259" key="1">
    <source>
        <dbReference type="Pfam" id="PF00535"/>
    </source>
</evidence>
<name>A0ABN2AB25_9MICO</name>
<proteinExistence type="predicted"/>
<reference evidence="3 4" key="1">
    <citation type="journal article" date="2019" name="Int. J. Syst. Evol. Microbiol.">
        <title>The Global Catalogue of Microorganisms (GCM) 10K type strain sequencing project: providing services to taxonomists for standard genome sequencing and annotation.</title>
        <authorList>
            <consortium name="The Broad Institute Genomics Platform"/>
            <consortium name="The Broad Institute Genome Sequencing Center for Infectious Disease"/>
            <person name="Wu L."/>
            <person name="Ma J."/>
        </authorList>
    </citation>
    <scope>NUCLEOTIDE SEQUENCE [LARGE SCALE GENOMIC DNA]</scope>
    <source>
        <strain evidence="3 4">JCM 13318</strain>
    </source>
</reference>
<keyword evidence="4" id="KW-1185">Reference proteome</keyword>
<dbReference type="InterPro" id="IPR029044">
    <property type="entry name" value="Nucleotide-diphossugar_trans"/>
</dbReference>
<evidence type="ECO:0000259" key="2">
    <source>
        <dbReference type="Pfam" id="PF22181"/>
    </source>
</evidence>
<dbReference type="SUPFAM" id="SSF53448">
    <property type="entry name" value="Nucleotide-diphospho-sugar transferases"/>
    <property type="match status" value="1"/>
</dbReference>
<dbReference type="EMBL" id="BAAALX010000009">
    <property type="protein sequence ID" value="GAA1515211.1"/>
    <property type="molecule type" value="Genomic_DNA"/>
</dbReference>
<dbReference type="InterPro" id="IPR001173">
    <property type="entry name" value="Glyco_trans_2-like"/>
</dbReference>
<gene>
    <name evidence="3" type="ORF">GCM10009690_17800</name>
</gene>
<organism evidence="3 4">
    <name type="scientific">Brevibacterium permense</name>
    <dbReference type="NCBI Taxonomy" id="234834"/>
    <lineage>
        <taxon>Bacteria</taxon>
        <taxon>Bacillati</taxon>
        <taxon>Actinomycetota</taxon>
        <taxon>Actinomycetes</taxon>
        <taxon>Micrococcales</taxon>
        <taxon>Brevibacteriaceae</taxon>
        <taxon>Brevibacterium</taxon>
    </lineage>
</organism>
<accession>A0ABN2AB25</accession>
<feature type="domain" description="TarS/TarP linker" evidence="2">
    <location>
        <begin position="228"/>
        <end position="327"/>
    </location>
</feature>
<dbReference type="CDD" id="cd00761">
    <property type="entry name" value="Glyco_tranf_GTA_type"/>
    <property type="match status" value="1"/>
</dbReference>
<dbReference type="InterPro" id="IPR054028">
    <property type="entry name" value="TarS/TarP_linker"/>
</dbReference>
<dbReference type="PANTHER" id="PTHR22916:SF3">
    <property type="entry name" value="UDP-GLCNAC:BETAGAL BETA-1,3-N-ACETYLGLUCOSAMINYLTRANSFERASE-LIKE PROTEIN 1"/>
    <property type="match status" value="1"/>
</dbReference>
<dbReference type="PANTHER" id="PTHR22916">
    <property type="entry name" value="GLYCOSYLTRANSFERASE"/>
    <property type="match status" value="1"/>
</dbReference>
<dbReference type="Pfam" id="PF22181">
    <property type="entry name" value="TarS_linker"/>
    <property type="match status" value="1"/>
</dbReference>
<protein>
    <submittedName>
        <fullName evidence="3">Glycosyltransferase</fullName>
    </submittedName>
</protein>
<dbReference type="Pfam" id="PF00535">
    <property type="entry name" value="Glycos_transf_2"/>
    <property type="match status" value="1"/>
</dbReference>
<feature type="domain" description="Glycosyltransferase 2-like" evidence="1">
    <location>
        <begin position="9"/>
        <end position="135"/>
    </location>
</feature>
<dbReference type="Gene3D" id="3.90.550.10">
    <property type="entry name" value="Spore Coat Polysaccharide Biosynthesis Protein SpsA, Chain A"/>
    <property type="match status" value="1"/>
</dbReference>
<evidence type="ECO:0000313" key="3">
    <source>
        <dbReference type="EMBL" id="GAA1515211.1"/>
    </source>
</evidence>
<evidence type="ECO:0000313" key="4">
    <source>
        <dbReference type="Proteomes" id="UP001500177"/>
    </source>
</evidence>